<dbReference type="Proteomes" id="UP001148312">
    <property type="component" value="Unassembled WGS sequence"/>
</dbReference>
<comment type="caution">
    <text evidence="1">The sequence shown here is derived from an EMBL/GenBank/DDBJ whole genome shotgun (WGS) entry which is preliminary data.</text>
</comment>
<organism evidence="1 2">
    <name type="scientific">Penicillium diatomitis</name>
    <dbReference type="NCBI Taxonomy" id="2819901"/>
    <lineage>
        <taxon>Eukaryota</taxon>
        <taxon>Fungi</taxon>
        <taxon>Dikarya</taxon>
        <taxon>Ascomycota</taxon>
        <taxon>Pezizomycotina</taxon>
        <taxon>Eurotiomycetes</taxon>
        <taxon>Eurotiomycetidae</taxon>
        <taxon>Eurotiales</taxon>
        <taxon>Aspergillaceae</taxon>
        <taxon>Penicillium</taxon>
    </lineage>
</organism>
<sequence length="301" mass="32914">MALGSSANSIEILQMKTLALATCARLPLIYPFVPISNVLSSELRASLYRFGAFRLAAPDTTQRNYKTVVQKPVATKMNATKYSAFASERVRGKTAIYKESAYYFRNDVEPKYSKGPSDNLFLSVKALNTELAPIRLDLLNTLSQVLSQSPAKDDVTLTGDSALNSTTVGVHYYDPFRCLSDRSEYLSPSHKDSGTLTILFRTHGKDDGLGVADLETTEKRGSEDVGSEASYQSLPGSDMTEVVVFAGIRLQNLIGQDRVRASVHRVRAPSPESCTESCVPRFSIVMFCAPSIPAARITPHS</sequence>
<dbReference type="InterPro" id="IPR027443">
    <property type="entry name" value="IPNS-like_sf"/>
</dbReference>
<dbReference type="Gene3D" id="2.60.120.330">
    <property type="entry name" value="B-lactam Antibiotic, Isopenicillin N Synthase, Chain"/>
    <property type="match status" value="1"/>
</dbReference>
<evidence type="ECO:0000313" key="1">
    <source>
        <dbReference type="EMBL" id="KAJ5471877.1"/>
    </source>
</evidence>
<name>A0A9X0BM23_9EURO</name>
<accession>A0A9X0BM23</accession>
<dbReference type="EMBL" id="JAPWDQ010000014">
    <property type="protein sequence ID" value="KAJ5471877.1"/>
    <property type="molecule type" value="Genomic_DNA"/>
</dbReference>
<evidence type="ECO:0008006" key="3">
    <source>
        <dbReference type="Google" id="ProtNLM"/>
    </source>
</evidence>
<proteinExistence type="predicted"/>
<dbReference type="SUPFAM" id="SSF51197">
    <property type="entry name" value="Clavaminate synthase-like"/>
    <property type="match status" value="1"/>
</dbReference>
<dbReference type="AlphaFoldDB" id="A0A9X0BM23"/>
<reference evidence="1" key="1">
    <citation type="submission" date="2022-12" db="EMBL/GenBank/DDBJ databases">
        <authorList>
            <person name="Petersen C."/>
        </authorList>
    </citation>
    <scope>NUCLEOTIDE SEQUENCE</scope>
    <source>
        <strain evidence="1">IBT 30728</strain>
    </source>
</reference>
<dbReference type="GeneID" id="81628665"/>
<evidence type="ECO:0000313" key="2">
    <source>
        <dbReference type="Proteomes" id="UP001148312"/>
    </source>
</evidence>
<dbReference type="RefSeq" id="XP_056786423.1">
    <property type="nucleotide sequence ID" value="XM_056938415.1"/>
</dbReference>
<gene>
    <name evidence="1" type="ORF">N7539_008820</name>
</gene>
<keyword evidence="2" id="KW-1185">Reference proteome</keyword>
<reference evidence="1" key="2">
    <citation type="journal article" date="2023" name="IMA Fungus">
        <title>Comparative genomic study of the Penicillium genus elucidates a diverse pangenome and 15 lateral gene transfer events.</title>
        <authorList>
            <person name="Petersen C."/>
            <person name="Sorensen T."/>
            <person name="Nielsen M.R."/>
            <person name="Sondergaard T.E."/>
            <person name="Sorensen J.L."/>
            <person name="Fitzpatrick D.A."/>
            <person name="Frisvad J.C."/>
            <person name="Nielsen K.L."/>
        </authorList>
    </citation>
    <scope>NUCLEOTIDE SEQUENCE</scope>
    <source>
        <strain evidence="1">IBT 30728</strain>
    </source>
</reference>
<protein>
    <recommendedName>
        <fullName evidence="3">Fe2OG dioxygenase domain-containing protein</fullName>
    </recommendedName>
</protein>